<gene>
    <name evidence="5" type="primary">rimM</name>
    <name evidence="8" type="ORF">CIB95_03140</name>
</gene>
<comment type="subunit">
    <text evidence="5">Binds ribosomal protein uS19.</text>
</comment>
<dbReference type="InterPro" id="IPR002676">
    <property type="entry name" value="RimM_N"/>
</dbReference>
<reference evidence="9" key="1">
    <citation type="submission" date="2017-08" db="EMBL/GenBank/DDBJ databases">
        <authorList>
            <person name="Huang Z."/>
        </authorList>
    </citation>
    <scope>NUCLEOTIDE SEQUENCE [LARGE SCALE GENOMIC DNA]</scope>
    <source>
        <strain evidence="9">SA5d-4</strain>
    </source>
</reference>
<keyword evidence="2 5" id="KW-0690">Ribosome biogenesis</keyword>
<comment type="caution">
    <text evidence="8">The sequence shown here is derived from an EMBL/GenBank/DDBJ whole genome shotgun (WGS) entry which is preliminary data.</text>
</comment>
<proteinExistence type="inferred from homology"/>
<dbReference type="PANTHER" id="PTHR33692:SF1">
    <property type="entry name" value="RIBOSOME MATURATION FACTOR RIMM"/>
    <property type="match status" value="1"/>
</dbReference>
<dbReference type="RefSeq" id="WP_094921676.1">
    <property type="nucleotide sequence ID" value="NZ_NPIA01000001.1"/>
</dbReference>
<dbReference type="InterPro" id="IPR036976">
    <property type="entry name" value="RimM_N_sf"/>
</dbReference>
<dbReference type="InterPro" id="IPR027275">
    <property type="entry name" value="PRC-brl_dom"/>
</dbReference>
<dbReference type="Gene3D" id="2.30.30.240">
    <property type="entry name" value="PRC-barrel domain"/>
    <property type="match status" value="1"/>
</dbReference>
<keyword evidence="3 5" id="KW-0698">rRNA processing</keyword>
<dbReference type="InterPro" id="IPR011961">
    <property type="entry name" value="RimM"/>
</dbReference>
<comment type="domain">
    <text evidence="5">The PRC barrel domain binds ribosomal protein uS19.</text>
</comment>
<dbReference type="NCBIfam" id="TIGR02273">
    <property type="entry name" value="16S_RimM"/>
    <property type="match status" value="1"/>
</dbReference>
<dbReference type="EMBL" id="NPIA01000001">
    <property type="protein sequence ID" value="OZM58579.1"/>
    <property type="molecule type" value="Genomic_DNA"/>
</dbReference>
<evidence type="ECO:0000259" key="7">
    <source>
        <dbReference type="Pfam" id="PF05239"/>
    </source>
</evidence>
<dbReference type="Pfam" id="PF01782">
    <property type="entry name" value="RimM"/>
    <property type="match status" value="1"/>
</dbReference>
<dbReference type="GO" id="GO:0042274">
    <property type="term" value="P:ribosomal small subunit biogenesis"/>
    <property type="evidence" value="ECO:0007669"/>
    <property type="project" value="UniProtKB-UniRule"/>
</dbReference>
<dbReference type="InterPro" id="IPR009000">
    <property type="entry name" value="Transl_B-barrel_sf"/>
</dbReference>
<evidence type="ECO:0000256" key="5">
    <source>
        <dbReference type="HAMAP-Rule" id="MF_00014"/>
    </source>
</evidence>
<protein>
    <recommendedName>
        <fullName evidence="5">Ribosome maturation factor RimM</fullName>
    </recommendedName>
</protein>
<dbReference type="GO" id="GO:0005737">
    <property type="term" value="C:cytoplasm"/>
    <property type="evidence" value="ECO:0007669"/>
    <property type="project" value="UniProtKB-SubCell"/>
</dbReference>
<dbReference type="Pfam" id="PF05239">
    <property type="entry name" value="PRC"/>
    <property type="match status" value="1"/>
</dbReference>
<sequence length="173" mass="19798">MSKWFNVGKIVNTQGIKGEVRVIASTDFPEERFAKGNVLYIDHAELQEKLEVKVATHRKHKNFDLISFVGYSSINDVERFKGGILQVNEDQLIDLSEHENEFYYHEIIGCLVKTVDGEQLGEVKEILSPGANDVWVVKRKGKNDLLLPYIEDVVKEINIEEKEIIVELLEGLE</sequence>
<dbReference type="GO" id="GO:0043022">
    <property type="term" value="F:ribosome binding"/>
    <property type="evidence" value="ECO:0007669"/>
    <property type="project" value="InterPro"/>
</dbReference>
<comment type="function">
    <text evidence="5">An accessory protein needed during the final step in the assembly of 30S ribosomal subunit, possibly for assembly of the head region. Essential for efficient processing of 16S rRNA. May be needed both before and after RbfA during the maturation of 16S rRNA. It has affinity for free ribosomal 30S subunits but not for 70S ribosomes.</text>
</comment>
<comment type="subcellular location">
    <subcellularLocation>
        <location evidence="5">Cytoplasm</location>
    </subcellularLocation>
</comment>
<feature type="domain" description="RimM N-terminal" evidence="6">
    <location>
        <begin position="7"/>
        <end position="91"/>
    </location>
</feature>
<dbReference type="GO" id="GO:0005840">
    <property type="term" value="C:ribosome"/>
    <property type="evidence" value="ECO:0007669"/>
    <property type="project" value="InterPro"/>
</dbReference>
<evidence type="ECO:0000256" key="2">
    <source>
        <dbReference type="ARBA" id="ARBA00022517"/>
    </source>
</evidence>
<dbReference type="Proteomes" id="UP000217083">
    <property type="component" value="Unassembled WGS sequence"/>
</dbReference>
<dbReference type="PANTHER" id="PTHR33692">
    <property type="entry name" value="RIBOSOME MATURATION FACTOR RIMM"/>
    <property type="match status" value="1"/>
</dbReference>
<evidence type="ECO:0000313" key="8">
    <source>
        <dbReference type="EMBL" id="OZM58579.1"/>
    </source>
</evidence>
<reference evidence="8 9" key="2">
    <citation type="submission" date="2017-09" db="EMBL/GenBank/DDBJ databases">
        <title>Bacillus patelloidae sp. nov., isolated from the intestinal tract of a marine limpet.</title>
        <authorList>
            <person name="Liu R."/>
            <person name="Dong C."/>
            <person name="Shao Z."/>
        </authorList>
    </citation>
    <scope>NUCLEOTIDE SEQUENCE [LARGE SCALE GENOMIC DNA]</scope>
    <source>
        <strain evidence="8 9">SA5d-4</strain>
    </source>
</reference>
<dbReference type="HAMAP" id="MF_00014">
    <property type="entry name" value="Ribosome_mat_RimM"/>
    <property type="match status" value="1"/>
</dbReference>
<comment type="similarity">
    <text evidence="5">Belongs to the RimM family.</text>
</comment>
<evidence type="ECO:0000256" key="4">
    <source>
        <dbReference type="ARBA" id="ARBA00023186"/>
    </source>
</evidence>
<evidence type="ECO:0000313" key="9">
    <source>
        <dbReference type="Proteomes" id="UP000217083"/>
    </source>
</evidence>
<keyword evidence="9" id="KW-1185">Reference proteome</keyword>
<keyword evidence="1 5" id="KW-0963">Cytoplasm</keyword>
<dbReference type="SUPFAM" id="SSF50447">
    <property type="entry name" value="Translation proteins"/>
    <property type="match status" value="1"/>
</dbReference>
<dbReference type="Gene3D" id="2.40.30.60">
    <property type="entry name" value="RimM"/>
    <property type="match status" value="1"/>
</dbReference>
<dbReference type="AlphaFoldDB" id="A0A263BXX4"/>
<organism evidence="8 9">
    <name type="scientific">Lottiidibacillus patelloidae</name>
    <dbReference type="NCBI Taxonomy" id="2670334"/>
    <lineage>
        <taxon>Bacteria</taxon>
        <taxon>Bacillati</taxon>
        <taxon>Bacillota</taxon>
        <taxon>Bacilli</taxon>
        <taxon>Bacillales</taxon>
        <taxon>Bacillaceae</taxon>
        <taxon>Lottiidibacillus</taxon>
    </lineage>
</organism>
<evidence type="ECO:0000256" key="1">
    <source>
        <dbReference type="ARBA" id="ARBA00022490"/>
    </source>
</evidence>
<dbReference type="SUPFAM" id="SSF50346">
    <property type="entry name" value="PRC-barrel domain"/>
    <property type="match status" value="1"/>
</dbReference>
<dbReference type="InterPro" id="IPR011033">
    <property type="entry name" value="PRC_barrel-like_sf"/>
</dbReference>
<keyword evidence="4 5" id="KW-0143">Chaperone</keyword>
<feature type="domain" description="PRC-barrel" evidence="7">
    <location>
        <begin position="99"/>
        <end position="171"/>
    </location>
</feature>
<dbReference type="GO" id="GO:0006364">
    <property type="term" value="P:rRNA processing"/>
    <property type="evidence" value="ECO:0007669"/>
    <property type="project" value="UniProtKB-UniRule"/>
</dbReference>
<evidence type="ECO:0000259" key="6">
    <source>
        <dbReference type="Pfam" id="PF01782"/>
    </source>
</evidence>
<accession>A0A263BXX4</accession>
<evidence type="ECO:0000256" key="3">
    <source>
        <dbReference type="ARBA" id="ARBA00022552"/>
    </source>
</evidence>
<name>A0A263BXX4_9BACI</name>